<dbReference type="GO" id="GO:0031267">
    <property type="term" value="F:small GTPase binding"/>
    <property type="evidence" value="ECO:0007669"/>
    <property type="project" value="InterPro"/>
</dbReference>
<name>A0A0D2L7F7_HYPSF</name>
<keyword evidence="4" id="KW-1185">Reference proteome</keyword>
<dbReference type="Gene3D" id="1.25.10.10">
    <property type="entry name" value="Leucine-rich Repeat Variant"/>
    <property type="match status" value="2"/>
</dbReference>
<reference evidence="4" key="1">
    <citation type="submission" date="2014-04" db="EMBL/GenBank/DDBJ databases">
        <title>Evolutionary Origins and Diversification of the Mycorrhizal Mutualists.</title>
        <authorList>
            <consortium name="DOE Joint Genome Institute"/>
            <consortium name="Mycorrhizal Genomics Consortium"/>
            <person name="Kohler A."/>
            <person name="Kuo A."/>
            <person name="Nagy L.G."/>
            <person name="Floudas D."/>
            <person name="Copeland A."/>
            <person name="Barry K.W."/>
            <person name="Cichocki N."/>
            <person name="Veneault-Fourrey C."/>
            <person name="LaButti K."/>
            <person name="Lindquist E.A."/>
            <person name="Lipzen A."/>
            <person name="Lundell T."/>
            <person name="Morin E."/>
            <person name="Murat C."/>
            <person name="Riley R."/>
            <person name="Ohm R."/>
            <person name="Sun H."/>
            <person name="Tunlid A."/>
            <person name="Henrissat B."/>
            <person name="Grigoriev I.V."/>
            <person name="Hibbett D.S."/>
            <person name="Martin F."/>
        </authorList>
    </citation>
    <scope>NUCLEOTIDE SEQUENCE [LARGE SCALE GENOMIC DNA]</scope>
    <source>
        <strain evidence="4">FD-334 SS-4</strain>
    </source>
</reference>
<proteinExistence type="predicted"/>
<feature type="domain" description="Importin N-terminal" evidence="2">
    <location>
        <begin position="65"/>
        <end position="123"/>
    </location>
</feature>
<dbReference type="STRING" id="945553.A0A0D2L7F7"/>
<dbReference type="PROSITE" id="PS50166">
    <property type="entry name" value="IMPORTIN_B_NT"/>
    <property type="match status" value="1"/>
</dbReference>
<dbReference type="SUPFAM" id="SSF48371">
    <property type="entry name" value="ARM repeat"/>
    <property type="match status" value="1"/>
</dbReference>
<evidence type="ECO:0000259" key="2">
    <source>
        <dbReference type="PROSITE" id="PS50166"/>
    </source>
</evidence>
<accession>A0A0D2L7F7</accession>
<protein>
    <recommendedName>
        <fullName evidence="2">Importin N-terminal domain-containing protein</fullName>
    </recommendedName>
</protein>
<dbReference type="InterPro" id="IPR016024">
    <property type="entry name" value="ARM-type_fold"/>
</dbReference>
<dbReference type="EMBL" id="KN817545">
    <property type="protein sequence ID" value="KJA23057.1"/>
    <property type="molecule type" value="Genomic_DNA"/>
</dbReference>
<gene>
    <name evidence="3" type="ORF">HYPSUDRAFT_201619</name>
</gene>
<feature type="compositionally biased region" description="Low complexity" evidence="1">
    <location>
        <begin position="289"/>
        <end position="299"/>
    </location>
</feature>
<feature type="region of interest" description="Disordered" evidence="1">
    <location>
        <begin position="329"/>
        <end position="381"/>
    </location>
</feature>
<feature type="compositionally biased region" description="Low complexity" evidence="1">
    <location>
        <begin position="352"/>
        <end position="366"/>
    </location>
</feature>
<evidence type="ECO:0000313" key="4">
    <source>
        <dbReference type="Proteomes" id="UP000054270"/>
    </source>
</evidence>
<dbReference type="AlphaFoldDB" id="A0A0D2L7F7"/>
<sequence length="663" mass="71636">MYATELLENTLSPSTTRLLNAASRPDATQNGDRQDNCARLLAGRRGGRPLIPILFEASVHAHAESVLGDENIPFHVRNAAGIALKNALTVREAHRKTLASRWLNLPSDTKHKIKQDALMTLGSPNVKTGNFASWAVSAISAVELPQGQQNPEILCLRSNEILTAVIRGARKEEPSADVQPAAIHSLYNSLEFVRGNSNRLRWLVDPVQSQREQQLLETDMDARHIPVLPRMGTGRNSPRSRWAGETPRRYGGRGRGGQGGAVAAELVGVGAGSSVRGGGNEDGDERHAAASASAGGNHRSAPRARTLERMMGRRRCGWRVWTKLGSLGPQQSENVQEEGGTFGTAHPDTPIATQSARARSSSERTSLGGGRDRGRVTERRRGRRALSTIPRTSVDAPAGPICRRLLGEGLSAACAVGCTEVYGGRRHTAAAVALISLVAAVIAVAGCEDHRRRCMLNPPPAPAPLRLSATAFPRTVVVYAERRVRGADKEQLRSGVESAHAEEAAMVGEFGIAWGVERLAAEEKSMLVGCKKADVAEQEREEEDMEIATIDDAAAEMDDTPPRTALPLFRESPAHYPLHDNRDELALAKLPEVIPLNSAVLVTAPDPQWPGHFRVQHGQIRGHFQFTYLQPAGNVARSDLYLVRFTSDGSNVIVPAGEIIVLR</sequence>
<evidence type="ECO:0000313" key="3">
    <source>
        <dbReference type="EMBL" id="KJA23057.1"/>
    </source>
</evidence>
<dbReference type="InterPro" id="IPR011989">
    <property type="entry name" value="ARM-like"/>
</dbReference>
<dbReference type="GO" id="GO:0006886">
    <property type="term" value="P:intracellular protein transport"/>
    <property type="evidence" value="ECO:0007669"/>
    <property type="project" value="InterPro"/>
</dbReference>
<dbReference type="InterPro" id="IPR001494">
    <property type="entry name" value="Importin-beta_N"/>
</dbReference>
<feature type="region of interest" description="Disordered" evidence="1">
    <location>
        <begin position="227"/>
        <end position="259"/>
    </location>
</feature>
<feature type="region of interest" description="Disordered" evidence="1">
    <location>
        <begin position="273"/>
        <end position="304"/>
    </location>
</feature>
<evidence type="ECO:0000256" key="1">
    <source>
        <dbReference type="SAM" id="MobiDB-lite"/>
    </source>
</evidence>
<dbReference type="OrthoDB" id="10263328at2759"/>
<dbReference type="Pfam" id="PF03810">
    <property type="entry name" value="IBN_N"/>
    <property type="match status" value="1"/>
</dbReference>
<organism evidence="3 4">
    <name type="scientific">Hypholoma sublateritium (strain FD-334 SS-4)</name>
    <dbReference type="NCBI Taxonomy" id="945553"/>
    <lineage>
        <taxon>Eukaryota</taxon>
        <taxon>Fungi</taxon>
        <taxon>Dikarya</taxon>
        <taxon>Basidiomycota</taxon>
        <taxon>Agaricomycotina</taxon>
        <taxon>Agaricomycetes</taxon>
        <taxon>Agaricomycetidae</taxon>
        <taxon>Agaricales</taxon>
        <taxon>Agaricineae</taxon>
        <taxon>Strophariaceae</taxon>
        <taxon>Hypholoma</taxon>
    </lineage>
</organism>
<dbReference type="Proteomes" id="UP000054270">
    <property type="component" value="Unassembled WGS sequence"/>
</dbReference>
<feature type="compositionally biased region" description="Basic and acidic residues" evidence="1">
    <location>
        <begin position="370"/>
        <end position="379"/>
    </location>
</feature>